<evidence type="ECO:0000313" key="1">
    <source>
        <dbReference type="EMBL" id="KKK72499.1"/>
    </source>
</evidence>
<comment type="caution">
    <text evidence="1">The sequence shown here is derived from an EMBL/GenBank/DDBJ whole genome shotgun (WGS) entry which is preliminary data.</text>
</comment>
<protein>
    <submittedName>
        <fullName evidence="1">Uncharacterized protein</fullName>
    </submittedName>
</protein>
<accession>A0A0F9A1K9</accession>
<feature type="non-terminal residue" evidence="1">
    <location>
        <position position="31"/>
    </location>
</feature>
<dbReference type="AlphaFoldDB" id="A0A0F9A1K9"/>
<gene>
    <name evidence="1" type="ORF">LCGC14_2903230</name>
</gene>
<reference evidence="1" key="1">
    <citation type="journal article" date="2015" name="Nature">
        <title>Complex archaea that bridge the gap between prokaryotes and eukaryotes.</title>
        <authorList>
            <person name="Spang A."/>
            <person name="Saw J.H."/>
            <person name="Jorgensen S.L."/>
            <person name="Zaremba-Niedzwiedzka K."/>
            <person name="Martijn J."/>
            <person name="Lind A.E."/>
            <person name="van Eijk R."/>
            <person name="Schleper C."/>
            <person name="Guy L."/>
            <person name="Ettema T.J."/>
        </authorList>
    </citation>
    <scope>NUCLEOTIDE SEQUENCE</scope>
</reference>
<sequence>MSNLPEFSDYRRTDDGVMVGDIGFKKQLWAL</sequence>
<proteinExistence type="predicted"/>
<name>A0A0F9A1K9_9ZZZZ</name>
<dbReference type="EMBL" id="LAZR01057228">
    <property type="protein sequence ID" value="KKK72499.1"/>
    <property type="molecule type" value="Genomic_DNA"/>
</dbReference>
<organism evidence="1">
    <name type="scientific">marine sediment metagenome</name>
    <dbReference type="NCBI Taxonomy" id="412755"/>
    <lineage>
        <taxon>unclassified sequences</taxon>
        <taxon>metagenomes</taxon>
        <taxon>ecological metagenomes</taxon>
    </lineage>
</organism>